<dbReference type="AlphaFoldDB" id="B4QSG4"/>
<dbReference type="STRING" id="7240.B4QSG4"/>
<feature type="coiled-coil region" evidence="2">
    <location>
        <begin position="421"/>
        <end position="560"/>
    </location>
</feature>
<evidence type="ECO:0000256" key="2">
    <source>
        <dbReference type="SAM" id="Coils"/>
    </source>
</evidence>
<dbReference type="InterPro" id="IPR055167">
    <property type="entry name" value="Rootletin-like_CC"/>
</dbReference>
<name>B4QSG4_DROSI</name>
<dbReference type="PANTHER" id="PTHR23159:SF31">
    <property type="entry name" value="CENTROSOME-ASSOCIATED PROTEIN CEP250 ISOFORM X1"/>
    <property type="match status" value="1"/>
</dbReference>
<keyword evidence="6" id="KW-1185">Reference proteome</keyword>
<dbReference type="Proteomes" id="UP000000304">
    <property type="component" value="Chromosome 3R"/>
</dbReference>
<keyword evidence="1 2" id="KW-0175">Coiled coil</keyword>
<dbReference type="PANTHER" id="PTHR23159">
    <property type="entry name" value="CENTROSOMAL PROTEIN 2"/>
    <property type="match status" value="1"/>
</dbReference>
<dbReference type="HOGENOM" id="CLU_320105_0_0_1"/>
<gene>
    <name evidence="5" type="primary">Dsim\GD21065</name>
    <name evidence="5" type="ORF">Dsim_GD21065</name>
</gene>
<feature type="coiled-coil region" evidence="2">
    <location>
        <begin position="837"/>
        <end position="864"/>
    </location>
</feature>
<reference evidence="5 6" key="1">
    <citation type="journal article" date="2007" name="Nature">
        <title>Evolution of genes and genomes on the Drosophila phylogeny.</title>
        <authorList>
            <consortium name="Drosophila 12 Genomes Consortium"/>
            <person name="Clark A.G."/>
            <person name="Eisen M.B."/>
            <person name="Smith D.R."/>
            <person name="Bergman C.M."/>
            <person name="Oliver B."/>
            <person name="Markow T.A."/>
            <person name="Kaufman T.C."/>
            <person name="Kellis M."/>
            <person name="Gelbart W."/>
            <person name="Iyer V.N."/>
            <person name="Pollard D.A."/>
            <person name="Sackton T.B."/>
            <person name="Larracuente A.M."/>
            <person name="Singh N.D."/>
            <person name="Abad J.P."/>
            <person name="Abt D.N."/>
            <person name="Adryan B."/>
            <person name="Aguade M."/>
            <person name="Akashi H."/>
            <person name="Anderson W.W."/>
            <person name="Aquadro C.F."/>
            <person name="Ardell D.H."/>
            <person name="Arguello R."/>
            <person name="Artieri C.G."/>
            <person name="Barbash D.A."/>
            <person name="Barker D."/>
            <person name="Barsanti P."/>
            <person name="Batterham P."/>
            <person name="Batzoglou S."/>
            <person name="Begun D."/>
            <person name="Bhutkar A."/>
            <person name="Blanco E."/>
            <person name="Bosak S.A."/>
            <person name="Bradley R.K."/>
            <person name="Brand A.D."/>
            <person name="Brent M.R."/>
            <person name="Brooks A.N."/>
            <person name="Brown R.H."/>
            <person name="Butlin R.K."/>
            <person name="Caggese C."/>
            <person name="Calvi B.R."/>
            <person name="Bernardo de Carvalho A."/>
            <person name="Caspi A."/>
            <person name="Castrezana S."/>
            <person name="Celniker S.E."/>
            <person name="Chang J.L."/>
            <person name="Chapple C."/>
            <person name="Chatterji S."/>
            <person name="Chinwalla A."/>
            <person name="Civetta A."/>
            <person name="Clifton S.W."/>
            <person name="Comeron J.M."/>
            <person name="Costello J.C."/>
            <person name="Coyne J.A."/>
            <person name="Daub J."/>
            <person name="David R.G."/>
            <person name="Delcher A.L."/>
            <person name="Delehaunty K."/>
            <person name="Do C.B."/>
            <person name="Ebling H."/>
            <person name="Edwards K."/>
            <person name="Eickbush T."/>
            <person name="Evans J.D."/>
            <person name="Filipski A."/>
            <person name="Findeiss S."/>
            <person name="Freyhult E."/>
            <person name="Fulton L."/>
            <person name="Fulton R."/>
            <person name="Garcia A.C."/>
            <person name="Gardiner A."/>
            <person name="Garfield D.A."/>
            <person name="Garvin B.E."/>
            <person name="Gibson G."/>
            <person name="Gilbert D."/>
            <person name="Gnerre S."/>
            <person name="Godfrey J."/>
            <person name="Good R."/>
            <person name="Gotea V."/>
            <person name="Gravely B."/>
            <person name="Greenberg A.J."/>
            <person name="Griffiths-Jones S."/>
            <person name="Gross S."/>
            <person name="Guigo R."/>
            <person name="Gustafson E.A."/>
            <person name="Haerty W."/>
            <person name="Hahn M.W."/>
            <person name="Halligan D.L."/>
            <person name="Halpern A.L."/>
            <person name="Halter G.M."/>
            <person name="Han M.V."/>
            <person name="Heger A."/>
            <person name="Hillier L."/>
            <person name="Hinrichs A.S."/>
            <person name="Holmes I."/>
            <person name="Hoskins R.A."/>
            <person name="Hubisz M.J."/>
            <person name="Hultmark D."/>
            <person name="Huntley M.A."/>
            <person name="Jaffe D.B."/>
            <person name="Jagadeeshan S."/>
            <person name="Jeck W.R."/>
            <person name="Johnson J."/>
            <person name="Jones C.D."/>
            <person name="Jordan W.C."/>
            <person name="Karpen G.H."/>
            <person name="Kataoka E."/>
            <person name="Keightley P.D."/>
            <person name="Kheradpour P."/>
            <person name="Kirkness E.F."/>
            <person name="Koerich L.B."/>
            <person name="Kristiansen K."/>
            <person name="Kudrna D."/>
            <person name="Kulathinal R.J."/>
            <person name="Kumar S."/>
            <person name="Kwok R."/>
            <person name="Lander E."/>
            <person name="Langley C.H."/>
            <person name="Lapoint R."/>
            <person name="Lazzaro B.P."/>
            <person name="Lee S.J."/>
            <person name="Levesque L."/>
            <person name="Li R."/>
            <person name="Lin C.F."/>
            <person name="Lin M.F."/>
            <person name="Lindblad-Toh K."/>
            <person name="Llopart A."/>
            <person name="Long M."/>
            <person name="Low L."/>
            <person name="Lozovsky E."/>
            <person name="Lu J."/>
            <person name="Luo M."/>
            <person name="Machado C.A."/>
            <person name="Makalowski W."/>
            <person name="Marzo M."/>
            <person name="Matsuda M."/>
            <person name="Matzkin L."/>
            <person name="McAllister B."/>
            <person name="McBride C.S."/>
            <person name="McKernan B."/>
            <person name="McKernan K."/>
            <person name="Mendez-Lago M."/>
            <person name="Minx P."/>
            <person name="Mollenhauer M.U."/>
            <person name="Montooth K."/>
            <person name="Mount S.M."/>
            <person name="Mu X."/>
            <person name="Myers E."/>
            <person name="Negre B."/>
            <person name="Newfeld S."/>
            <person name="Nielsen R."/>
            <person name="Noor M.A."/>
            <person name="O'Grady P."/>
            <person name="Pachter L."/>
            <person name="Papaceit M."/>
            <person name="Parisi M.J."/>
            <person name="Parisi M."/>
            <person name="Parts L."/>
            <person name="Pedersen J.S."/>
            <person name="Pesole G."/>
            <person name="Phillippy A.M."/>
            <person name="Ponting C.P."/>
            <person name="Pop M."/>
            <person name="Porcelli D."/>
            <person name="Powell J.R."/>
            <person name="Prohaska S."/>
            <person name="Pruitt K."/>
            <person name="Puig M."/>
            <person name="Quesneville H."/>
            <person name="Ram K.R."/>
            <person name="Rand D."/>
            <person name="Rasmussen M.D."/>
            <person name="Reed L.K."/>
            <person name="Reenan R."/>
            <person name="Reily A."/>
            <person name="Remington K.A."/>
            <person name="Rieger T.T."/>
            <person name="Ritchie M.G."/>
            <person name="Robin C."/>
            <person name="Rogers Y.H."/>
            <person name="Rohde C."/>
            <person name="Rozas J."/>
            <person name="Rubenfield M.J."/>
            <person name="Ruiz A."/>
            <person name="Russo S."/>
            <person name="Salzberg S.L."/>
            <person name="Sanchez-Gracia A."/>
            <person name="Saranga D.J."/>
            <person name="Sato H."/>
            <person name="Schaeffer S.W."/>
            <person name="Schatz M.C."/>
            <person name="Schlenke T."/>
            <person name="Schwartz R."/>
            <person name="Segarra C."/>
            <person name="Singh R.S."/>
            <person name="Sirot L."/>
            <person name="Sirota M."/>
            <person name="Sisneros N.B."/>
            <person name="Smith C.D."/>
            <person name="Smith T.F."/>
            <person name="Spieth J."/>
            <person name="Stage D.E."/>
            <person name="Stark A."/>
            <person name="Stephan W."/>
            <person name="Strausberg R.L."/>
            <person name="Strempel S."/>
            <person name="Sturgill D."/>
            <person name="Sutton G."/>
            <person name="Sutton G.G."/>
            <person name="Tao W."/>
            <person name="Teichmann S."/>
            <person name="Tobari Y.N."/>
            <person name="Tomimura Y."/>
            <person name="Tsolas J.M."/>
            <person name="Valente V.L."/>
            <person name="Venter E."/>
            <person name="Venter J.C."/>
            <person name="Vicario S."/>
            <person name="Vieira F.G."/>
            <person name="Vilella A.J."/>
            <person name="Villasante A."/>
            <person name="Walenz B."/>
            <person name="Wang J."/>
            <person name="Wasserman M."/>
            <person name="Watts T."/>
            <person name="Wilson D."/>
            <person name="Wilson R.K."/>
            <person name="Wing R.A."/>
            <person name="Wolfner M.F."/>
            <person name="Wong A."/>
            <person name="Wong G.K."/>
            <person name="Wu C.I."/>
            <person name="Wu G."/>
            <person name="Yamamoto D."/>
            <person name="Yang H.P."/>
            <person name="Yang S.P."/>
            <person name="Yorke J.A."/>
            <person name="Yoshida K."/>
            <person name="Zdobnov E."/>
            <person name="Zhang P."/>
            <person name="Zhang Y."/>
            <person name="Zimin A.V."/>
            <person name="Baldwin J."/>
            <person name="Abdouelleil A."/>
            <person name="Abdulkadir J."/>
            <person name="Abebe A."/>
            <person name="Abera B."/>
            <person name="Abreu J."/>
            <person name="Acer S.C."/>
            <person name="Aftuck L."/>
            <person name="Alexander A."/>
            <person name="An P."/>
            <person name="Anderson E."/>
            <person name="Anderson S."/>
            <person name="Arachi H."/>
            <person name="Azer M."/>
            <person name="Bachantsang P."/>
            <person name="Barry A."/>
            <person name="Bayul T."/>
            <person name="Berlin A."/>
            <person name="Bessette D."/>
            <person name="Bloom T."/>
            <person name="Blye J."/>
            <person name="Boguslavskiy L."/>
            <person name="Bonnet C."/>
            <person name="Boukhgalter B."/>
            <person name="Bourzgui I."/>
            <person name="Brown A."/>
            <person name="Cahill P."/>
            <person name="Channer S."/>
            <person name="Cheshatsang Y."/>
            <person name="Chuda L."/>
            <person name="Citroen M."/>
            <person name="Collymore A."/>
            <person name="Cooke P."/>
            <person name="Costello M."/>
            <person name="D'Aco K."/>
            <person name="Daza R."/>
            <person name="De Haan G."/>
            <person name="DeGray S."/>
            <person name="DeMaso C."/>
            <person name="Dhargay N."/>
            <person name="Dooley K."/>
            <person name="Dooley E."/>
            <person name="Doricent M."/>
            <person name="Dorje P."/>
            <person name="Dorjee K."/>
            <person name="Dupes A."/>
            <person name="Elong R."/>
            <person name="Falk J."/>
            <person name="Farina A."/>
            <person name="Faro S."/>
            <person name="Ferguson D."/>
            <person name="Fisher S."/>
            <person name="Foley C.D."/>
            <person name="Franke A."/>
            <person name="Friedrich D."/>
            <person name="Gadbois L."/>
            <person name="Gearin G."/>
            <person name="Gearin C.R."/>
            <person name="Giannoukos G."/>
            <person name="Goode T."/>
            <person name="Graham J."/>
            <person name="Grandbois E."/>
            <person name="Grewal S."/>
            <person name="Gyaltsen K."/>
            <person name="Hafez N."/>
            <person name="Hagos B."/>
            <person name="Hall J."/>
            <person name="Henson C."/>
            <person name="Hollinger A."/>
            <person name="Honan T."/>
            <person name="Huard M.D."/>
            <person name="Hughes L."/>
            <person name="Hurhula B."/>
            <person name="Husby M.E."/>
            <person name="Kamat A."/>
            <person name="Kanga B."/>
            <person name="Kashin S."/>
            <person name="Khazanovich D."/>
            <person name="Kisner P."/>
            <person name="Lance K."/>
            <person name="Lara M."/>
            <person name="Lee W."/>
            <person name="Lennon N."/>
            <person name="Letendre F."/>
            <person name="LeVine R."/>
            <person name="Lipovsky A."/>
            <person name="Liu X."/>
            <person name="Liu J."/>
            <person name="Liu S."/>
            <person name="Lokyitsang T."/>
            <person name="Lokyitsang Y."/>
            <person name="Lubonja R."/>
            <person name="Lui A."/>
            <person name="MacDonald P."/>
            <person name="Magnisalis V."/>
            <person name="Maru K."/>
            <person name="Matthews C."/>
            <person name="McCusker W."/>
            <person name="McDonough S."/>
            <person name="Mehta T."/>
            <person name="Meldrim J."/>
            <person name="Meneus L."/>
            <person name="Mihai O."/>
            <person name="Mihalev A."/>
            <person name="Mihova T."/>
            <person name="Mittelman R."/>
            <person name="Mlenga V."/>
            <person name="Montmayeur A."/>
            <person name="Mulrain L."/>
            <person name="Navidi A."/>
            <person name="Naylor J."/>
            <person name="Negash T."/>
            <person name="Nguyen T."/>
            <person name="Nguyen N."/>
            <person name="Nicol R."/>
            <person name="Norbu C."/>
            <person name="Norbu N."/>
            <person name="Novod N."/>
            <person name="O'Neill B."/>
            <person name="Osman S."/>
            <person name="Markiewicz E."/>
            <person name="Oyono O.L."/>
            <person name="Patti C."/>
            <person name="Phunkhang P."/>
            <person name="Pierre F."/>
            <person name="Priest M."/>
            <person name="Raghuraman S."/>
            <person name="Rege F."/>
            <person name="Reyes R."/>
            <person name="Rise C."/>
            <person name="Rogov P."/>
            <person name="Ross K."/>
            <person name="Ryan E."/>
            <person name="Settipalli S."/>
            <person name="Shea T."/>
            <person name="Sherpa N."/>
            <person name="Shi L."/>
            <person name="Shih D."/>
            <person name="Sparrow T."/>
            <person name="Spaulding J."/>
            <person name="Stalker J."/>
            <person name="Stange-Thomann N."/>
            <person name="Stavropoulos S."/>
            <person name="Stone C."/>
            <person name="Strader C."/>
            <person name="Tesfaye S."/>
            <person name="Thomson T."/>
            <person name="Thoulutsang Y."/>
            <person name="Thoulutsang D."/>
            <person name="Topham K."/>
            <person name="Topping I."/>
            <person name="Tsamla T."/>
            <person name="Vassiliev H."/>
            <person name="Vo A."/>
            <person name="Wangchuk T."/>
            <person name="Wangdi T."/>
            <person name="Weiand M."/>
            <person name="Wilkinson J."/>
            <person name="Wilson A."/>
            <person name="Yadav S."/>
            <person name="Young G."/>
            <person name="Yu Q."/>
            <person name="Zembek L."/>
            <person name="Zhong D."/>
            <person name="Zimmer A."/>
            <person name="Zwirko Z."/>
            <person name="Jaffe D.B."/>
            <person name="Alvarez P."/>
            <person name="Brockman W."/>
            <person name="Butler J."/>
            <person name="Chin C."/>
            <person name="Gnerre S."/>
            <person name="Grabherr M."/>
            <person name="Kleber M."/>
            <person name="Mauceli E."/>
            <person name="MacCallum I."/>
        </authorList>
    </citation>
    <scope>NUCLEOTIDE SEQUENCE [LARGE SCALE GENOMIC DNA]</scope>
    <source>
        <strain evidence="6">white501</strain>
    </source>
</reference>
<dbReference type="SMR" id="B4QSG4"/>
<feature type="region of interest" description="Disordered" evidence="3">
    <location>
        <begin position="1"/>
        <end position="89"/>
    </location>
</feature>
<dbReference type="PhylomeDB" id="B4QSG4"/>
<evidence type="ECO:0000256" key="3">
    <source>
        <dbReference type="SAM" id="MobiDB-lite"/>
    </source>
</evidence>
<proteinExistence type="predicted"/>
<accession>B4QSG4</accession>
<dbReference type="Pfam" id="PF15035">
    <property type="entry name" value="Rootletin"/>
    <property type="match status" value="1"/>
</dbReference>
<protein>
    <submittedName>
        <fullName evidence="5">GD21065</fullName>
    </submittedName>
</protein>
<feature type="compositionally biased region" description="Gly residues" evidence="3">
    <location>
        <begin position="71"/>
        <end position="85"/>
    </location>
</feature>
<organism evidence="5 6">
    <name type="scientific">Drosophila simulans</name>
    <name type="common">Fruit fly</name>
    <dbReference type="NCBI Taxonomy" id="7240"/>
    <lineage>
        <taxon>Eukaryota</taxon>
        <taxon>Metazoa</taxon>
        <taxon>Ecdysozoa</taxon>
        <taxon>Arthropoda</taxon>
        <taxon>Hexapoda</taxon>
        <taxon>Insecta</taxon>
        <taxon>Pterygota</taxon>
        <taxon>Neoptera</taxon>
        <taxon>Endopterygota</taxon>
        <taxon>Diptera</taxon>
        <taxon>Brachycera</taxon>
        <taxon>Muscomorpha</taxon>
        <taxon>Ephydroidea</taxon>
        <taxon>Drosophilidae</taxon>
        <taxon>Drosophila</taxon>
        <taxon>Sophophora</taxon>
    </lineage>
</organism>
<feature type="region of interest" description="Disordered" evidence="3">
    <location>
        <begin position="669"/>
        <end position="690"/>
    </location>
</feature>
<feature type="compositionally biased region" description="Low complexity" evidence="3">
    <location>
        <begin position="46"/>
        <end position="59"/>
    </location>
</feature>
<sequence length="907" mass="103945">MQAYRDNFKQTPCPSAVDLQAAGPAPPPATASRLPFSRSQRGRDTSASGASISASVAGGLTPRMMSPGPPGAGGGGGVSGGGGGDPSALLRQNQELRQRLADESHSYRRRLDTYKQAQHNQANLVSRLQSKIQQYRQRCSDLEDRMHETIKPTAGTGPKLTTGPTNQVLCSTSLTLGQSSLPCSSSLDSPPPSCSRDYVDDVLFENLSSDYEKMQLNCGKLQKRIDSMEEDKKAVELEIQRILKDKNITELNLRSEEDRSSRLREETISLREELNRVSLNRDLLEQQRIESDNLINLLEKQKSDLEYDLDKLLLEKCDLQEKHEKLSNNSCSTSDELKTVQNCLQEAQEERKKLRIQSVDQCNEIGELKKELAILDKARLELETDNLSAGEKLKCLQLEKEKILQDLACVTRDRGDIHNQLTAMCRKKETLNEELMRTRQRLEQTTETNSRLNRNLEEMVKDVEEKQVVIDLHEKDTHRLNELLAALRSEKESLESVLFDTNTSLEATEERRSQLERDLQEALVREESLKNHVARLQKELEQCQRKAQETKTQLLNAARAAESDFNQKIANLQACAEEAAKRHGEEILQLRNALEKRMQQALQALQTAKDDEIEKLQERLATLQAHLESLVQQHEEALIRAESEKQQALLIAHRDKQAVAERLEAVSRDLKTEQESLDRSRREANARDEKQRAAIAQLKDEMVQMRTKEEEHKIKLEECIRKQELQLSSLREERESLCRMSEELKMEIRLKEDRMEGTNNELQDALRKSKEGEGFIDSLRKELTDCRRQLADSNIERDKYSGSNKELRDHVKRVESAKTEMQLAATSEENGQNEERLLKSRQQCSKLDNEKRQLQEELAKVEGRRPVNSIYRELPWREILPGCRWHCKRRTAAFVKWLSGWRTKTVP</sequence>
<dbReference type="OMA" id="AMSEMHA"/>
<evidence type="ECO:0000313" key="6">
    <source>
        <dbReference type="Proteomes" id="UP000000304"/>
    </source>
</evidence>
<feature type="coiled-coil region" evidence="2">
    <location>
        <begin position="204"/>
        <end position="385"/>
    </location>
</feature>
<evidence type="ECO:0000256" key="1">
    <source>
        <dbReference type="ARBA" id="ARBA00023054"/>
    </source>
</evidence>
<evidence type="ECO:0000259" key="4">
    <source>
        <dbReference type="Pfam" id="PF15035"/>
    </source>
</evidence>
<dbReference type="OrthoDB" id="3549872at2759"/>
<feature type="domain" description="Rootletin-like coiled-coil" evidence="4">
    <location>
        <begin position="108"/>
        <end position="274"/>
    </location>
</feature>
<evidence type="ECO:0000313" key="5">
    <source>
        <dbReference type="EMBL" id="EDX14163.1"/>
    </source>
</evidence>
<dbReference type="EMBL" id="CM000364">
    <property type="protein sequence ID" value="EDX14163.1"/>
    <property type="molecule type" value="Genomic_DNA"/>
</dbReference>